<feature type="domain" description="Methyltransferase FkbM" evidence="1">
    <location>
        <begin position="193"/>
        <end position="342"/>
    </location>
</feature>
<dbReference type="SUPFAM" id="SSF53335">
    <property type="entry name" value="S-adenosyl-L-methionine-dependent methyltransferases"/>
    <property type="match status" value="1"/>
</dbReference>
<dbReference type="Gene3D" id="3.40.50.150">
    <property type="entry name" value="Vaccinia Virus protein VP39"/>
    <property type="match status" value="1"/>
</dbReference>
<keyword evidence="2" id="KW-0489">Methyltransferase</keyword>
<dbReference type="Proteomes" id="UP001325479">
    <property type="component" value="Chromosome"/>
</dbReference>
<proteinExistence type="predicted"/>
<evidence type="ECO:0000259" key="1">
    <source>
        <dbReference type="Pfam" id="PF05050"/>
    </source>
</evidence>
<protein>
    <submittedName>
        <fullName evidence="2">FkbM family methyltransferase</fullName>
    </submittedName>
</protein>
<dbReference type="InterPro" id="IPR052514">
    <property type="entry name" value="SAM-dependent_MTase"/>
</dbReference>
<evidence type="ECO:0000313" key="3">
    <source>
        <dbReference type="Proteomes" id="UP001325479"/>
    </source>
</evidence>
<dbReference type="InterPro" id="IPR029063">
    <property type="entry name" value="SAM-dependent_MTases_sf"/>
</dbReference>
<dbReference type="Gene3D" id="3.40.50.720">
    <property type="entry name" value="NAD(P)-binding Rossmann-like Domain"/>
    <property type="match status" value="1"/>
</dbReference>
<dbReference type="RefSeq" id="WP_157977878.1">
    <property type="nucleotide sequence ID" value="NZ_CP139965.1"/>
</dbReference>
<dbReference type="Pfam" id="PF05050">
    <property type="entry name" value="Methyltransf_21"/>
    <property type="match status" value="1"/>
</dbReference>
<gene>
    <name evidence="2" type="ORF">U0042_18955</name>
</gene>
<dbReference type="NCBIfam" id="TIGR01444">
    <property type="entry name" value="fkbM_fam"/>
    <property type="match status" value="1"/>
</dbReference>
<dbReference type="InterPro" id="IPR006342">
    <property type="entry name" value="FkbM_mtfrase"/>
</dbReference>
<reference evidence="2 3" key="1">
    <citation type="submission" date="2023-12" db="EMBL/GenBank/DDBJ databases">
        <title>Genome sequencing and assembly of bacterial species from a model synthetic community.</title>
        <authorList>
            <person name="Hogle S.L."/>
        </authorList>
    </citation>
    <scope>NUCLEOTIDE SEQUENCE [LARGE SCALE GENOMIC DNA]</scope>
    <source>
        <strain evidence="2 3">HAMBI 2494</strain>
    </source>
</reference>
<organism evidence="2 3">
    <name type="scientific">Paraburkholderia kururiensis</name>
    <dbReference type="NCBI Taxonomy" id="984307"/>
    <lineage>
        <taxon>Bacteria</taxon>
        <taxon>Pseudomonadati</taxon>
        <taxon>Pseudomonadota</taxon>
        <taxon>Betaproteobacteria</taxon>
        <taxon>Burkholderiales</taxon>
        <taxon>Burkholderiaceae</taxon>
        <taxon>Paraburkholderia</taxon>
    </lineage>
</organism>
<dbReference type="GO" id="GO:0008168">
    <property type="term" value="F:methyltransferase activity"/>
    <property type="evidence" value="ECO:0007669"/>
    <property type="project" value="UniProtKB-KW"/>
</dbReference>
<keyword evidence="3" id="KW-1185">Reference proteome</keyword>
<dbReference type="PANTHER" id="PTHR34203">
    <property type="entry name" value="METHYLTRANSFERASE, FKBM FAMILY PROTEIN"/>
    <property type="match status" value="1"/>
</dbReference>
<evidence type="ECO:0000313" key="2">
    <source>
        <dbReference type="EMBL" id="WQD76185.1"/>
    </source>
</evidence>
<dbReference type="EMBL" id="CP139965">
    <property type="protein sequence ID" value="WQD76185.1"/>
    <property type="molecule type" value="Genomic_DNA"/>
</dbReference>
<dbReference type="PANTHER" id="PTHR34203:SF15">
    <property type="entry name" value="SLL1173 PROTEIN"/>
    <property type="match status" value="1"/>
</dbReference>
<keyword evidence="2" id="KW-0808">Transferase</keyword>
<sequence>MTSLHETIDALFERAARELDAKTAAFDPNNFCLLGAGNMGRAALAQFRQIGVEPRGFIDDTPGKRGTIIEGLPVFGERPDASTTVIVCIHNPRHDYLKTLQRFGPNTLSFMHIPWLFPQLTFAHAAHPDVYRRYRDDIVALYEALADETSRRTFLEQLTFRLTLEWNFEEHSATPYFPAGIGLPFEEKVSFIDAGAFDGDTVKLFVEHFPRPGKIVAIEADPQNFAKLQAYLEALGIDHVAHHAAVDGKEGELRFDATGDMAARLSENGQVVVRCHTLEHFMKDVDGPCYVKFDVEGAESAIITESLDLLREKKPMLAVSIYHHAPDMIEIPLQLHRLGYRLSMRYHGIDGADLVLYAMPGESH</sequence>
<name>A0ABZ0WFP3_9BURK</name>
<accession>A0ABZ0WFP3</accession>
<dbReference type="GO" id="GO:0032259">
    <property type="term" value="P:methylation"/>
    <property type="evidence" value="ECO:0007669"/>
    <property type="project" value="UniProtKB-KW"/>
</dbReference>